<sequence>MTNIVLASSSPRRKELLSQVFIPYTVHAADVDETILEGTMPSDAVEQLALRKAEEIFALYPDAAVIGADTVVVHNGHILGKPADAVEARAMITALSGTIHSVYTGVAIKTRNEQIIFHEKTDVEFWDLSEEEIASYIETGEPFDKAGGYGIQSAGALFVKAIQGDYFTVVGLPISSLYRHLKRLGIVTGTFSS</sequence>
<dbReference type="CDD" id="cd00555">
    <property type="entry name" value="Maf"/>
    <property type="match status" value="1"/>
</dbReference>
<evidence type="ECO:0000256" key="6">
    <source>
        <dbReference type="HAMAP-Rule" id="MF_00528"/>
    </source>
</evidence>
<dbReference type="EC" id="3.6.1.9" evidence="6"/>
<keyword evidence="3 6" id="KW-0963">Cytoplasm</keyword>
<dbReference type="InterPro" id="IPR029001">
    <property type="entry name" value="ITPase-like_fam"/>
</dbReference>
<comment type="caution">
    <text evidence="7">The sequence shown here is derived from an EMBL/GenBank/DDBJ whole genome shotgun (WGS) entry which is preliminary data.</text>
</comment>
<protein>
    <recommendedName>
        <fullName evidence="6">dTTP/UTP pyrophosphatase</fullName>
        <shortName evidence="6">dTTPase/UTPase</shortName>
        <ecNumber evidence="6">3.6.1.9</ecNumber>
    </recommendedName>
    <alternativeName>
        <fullName evidence="6">Nucleoside triphosphate pyrophosphatase</fullName>
    </alternativeName>
    <alternativeName>
        <fullName evidence="6">Nucleotide pyrophosphatase</fullName>
        <shortName evidence="6">Nucleotide PPase</shortName>
    </alternativeName>
</protein>
<dbReference type="PANTHER" id="PTHR43213">
    <property type="entry name" value="BIFUNCTIONAL DTTP/UTP PYROPHOSPHATASE/METHYLTRANSFERASE PROTEIN-RELATED"/>
    <property type="match status" value="1"/>
</dbReference>
<comment type="caution">
    <text evidence="6">Lacks conserved residue(s) required for the propagation of feature annotation.</text>
</comment>
<comment type="subcellular location">
    <subcellularLocation>
        <location evidence="2 6">Cytoplasm</location>
    </subcellularLocation>
</comment>
<accession>A0A1Q5P7W2</accession>
<keyword evidence="5 6" id="KW-0546">Nucleotide metabolism</keyword>
<comment type="similarity">
    <text evidence="6">Belongs to the Maf family. YhdE subfamily.</text>
</comment>
<name>A0A1Q5P7W2_9BACI</name>
<feature type="site" description="Important for substrate specificity" evidence="6">
    <location>
        <position position="70"/>
    </location>
</feature>
<dbReference type="NCBIfam" id="TIGR00172">
    <property type="entry name" value="maf"/>
    <property type="match status" value="1"/>
</dbReference>
<feature type="site" description="Important for substrate specificity" evidence="6">
    <location>
        <position position="12"/>
    </location>
</feature>
<dbReference type="RefSeq" id="WP_073710247.1">
    <property type="nucleotide sequence ID" value="NZ_MRWQ01000001.1"/>
</dbReference>
<dbReference type="InterPro" id="IPR003697">
    <property type="entry name" value="Maf-like"/>
</dbReference>
<dbReference type="STRING" id="1714354.BLL40_02125"/>
<evidence type="ECO:0000256" key="2">
    <source>
        <dbReference type="ARBA" id="ARBA00004496"/>
    </source>
</evidence>
<dbReference type="Pfam" id="PF02545">
    <property type="entry name" value="Maf"/>
    <property type="match status" value="1"/>
</dbReference>
<dbReference type="AlphaFoldDB" id="A0A1Q5P7W2"/>
<evidence type="ECO:0000256" key="1">
    <source>
        <dbReference type="ARBA" id="ARBA00001968"/>
    </source>
</evidence>
<evidence type="ECO:0000256" key="5">
    <source>
        <dbReference type="ARBA" id="ARBA00023080"/>
    </source>
</evidence>
<evidence type="ECO:0000256" key="4">
    <source>
        <dbReference type="ARBA" id="ARBA00022801"/>
    </source>
</evidence>
<evidence type="ECO:0000313" key="8">
    <source>
        <dbReference type="Proteomes" id="UP000186524"/>
    </source>
</evidence>
<dbReference type="PANTHER" id="PTHR43213:SF5">
    <property type="entry name" value="BIFUNCTIONAL DTTP_UTP PYROPHOSPHATASE_METHYLTRANSFERASE PROTEIN-RELATED"/>
    <property type="match status" value="1"/>
</dbReference>
<comment type="catalytic activity">
    <reaction evidence="6">
        <text>dTTP + H2O = dTMP + diphosphate + H(+)</text>
        <dbReference type="Rhea" id="RHEA:28534"/>
        <dbReference type="ChEBI" id="CHEBI:15377"/>
        <dbReference type="ChEBI" id="CHEBI:15378"/>
        <dbReference type="ChEBI" id="CHEBI:33019"/>
        <dbReference type="ChEBI" id="CHEBI:37568"/>
        <dbReference type="ChEBI" id="CHEBI:63528"/>
        <dbReference type="EC" id="3.6.1.9"/>
    </reaction>
</comment>
<gene>
    <name evidence="7" type="ORF">BLL40_02125</name>
</gene>
<proteinExistence type="inferred from homology"/>
<dbReference type="GO" id="GO:0036221">
    <property type="term" value="F:UTP diphosphatase activity"/>
    <property type="evidence" value="ECO:0007669"/>
    <property type="project" value="RHEA"/>
</dbReference>
<comment type="cofactor">
    <cofactor evidence="1 6">
        <name>a divalent metal cation</name>
        <dbReference type="ChEBI" id="CHEBI:60240"/>
    </cofactor>
</comment>
<organism evidence="7 8">
    <name type="scientific">Domibacillus mangrovi</name>
    <dbReference type="NCBI Taxonomy" id="1714354"/>
    <lineage>
        <taxon>Bacteria</taxon>
        <taxon>Bacillati</taxon>
        <taxon>Bacillota</taxon>
        <taxon>Bacilli</taxon>
        <taxon>Bacillales</taxon>
        <taxon>Bacillaceae</taxon>
        <taxon>Domibacillus</taxon>
    </lineage>
</organism>
<dbReference type="Gene3D" id="3.90.950.10">
    <property type="match status" value="1"/>
</dbReference>
<feature type="active site" description="Proton acceptor" evidence="6">
    <location>
        <position position="69"/>
    </location>
</feature>
<dbReference type="FunFam" id="3.90.950.10:FF:000005">
    <property type="entry name" value="7-methyl-GTP pyrophosphatase"/>
    <property type="match status" value="1"/>
</dbReference>
<dbReference type="EMBL" id="MRWQ01000001">
    <property type="protein sequence ID" value="OKL38241.1"/>
    <property type="molecule type" value="Genomic_DNA"/>
</dbReference>
<comment type="function">
    <text evidence="6">Nucleoside triphosphate pyrophosphatase that hydrolyzes dTTP and UTP. May have a dual role in cell division arrest and in preventing the incorporation of modified nucleotides into cellular nucleic acids.</text>
</comment>
<dbReference type="GO" id="GO:0005737">
    <property type="term" value="C:cytoplasm"/>
    <property type="evidence" value="ECO:0007669"/>
    <property type="project" value="UniProtKB-SubCell"/>
</dbReference>
<keyword evidence="4 6" id="KW-0378">Hydrolase</keyword>
<evidence type="ECO:0000313" key="7">
    <source>
        <dbReference type="EMBL" id="OKL38241.1"/>
    </source>
</evidence>
<dbReference type="SUPFAM" id="SSF52972">
    <property type="entry name" value="ITPase-like"/>
    <property type="match status" value="1"/>
</dbReference>
<dbReference type="OrthoDB" id="9807767at2"/>
<reference evidence="7 8" key="1">
    <citation type="submission" date="2016-12" db="EMBL/GenBank/DDBJ databases">
        <title>Domibacillus sp. SAOS 44 whole genome sequencing.</title>
        <authorList>
            <person name="Verma A."/>
            <person name="Krishnamurthi S."/>
        </authorList>
    </citation>
    <scope>NUCLEOTIDE SEQUENCE [LARGE SCALE GENOMIC DNA]</scope>
    <source>
        <strain evidence="7 8">SAOS 44</strain>
    </source>
</reference>
<dbReference type="Proteomes" id="UP000186524">
    <property type="component" value="Unassembled WGS sequence"/>
</dbReference>
<dbReference type="PIRSF" id="PIRSF006305">
    <property type="entry name" value="Maf"/>
    <property type="match status" value="1"/>
</dbReference>
<keyword evidence="8" id="KW-1185">Reference proteome</keyword>
<evidence type="ECO:0000256" key="3">
    <source>
        <dbReference type="ARBA" id="ARBA00022490"/>
    </source>
</evidence>
<dbReference type="GO" id="GO:0036218">
    <property type="term" value="F:dTTP diphosphatase activity"/>
    <property type="evidence" value="ECO:0007669"/>
    <property type="project" value="RHEA"/>
</dbReference>
<comment type="catalytic activity">
    <reaction evidence="6">
        <text>UTP + H2O = UMP + diphosphate + H(+)</text>
        <dbReference type="Rhea" id="RHEA:29395"/>
        <dbReference type="ChEBI" id="CHEBI:15377"/>
        <dbReference type="ChEBI" id="CHEBI:15378"/>
        <dbReference type="ChEBI" id="CHEBI:33019"/>
        <dbReference type="ChEBI" id="CHEBI:46398"/>
        <dbReference type="ChEBI" id="CHEBI:57865"/>
        <dbReference type="EC" id="3.6.1.9"/>
    </reaction>
</comment>
<dbReference type="GO" id="GO:0009117">
    <property type="term" value="P:nucleotide metabolic process"/>
    <property type="evidence" value="ECO:0007669"/>
    <property type="project" value="UniProtKB-KW"/>
</dbReference>
<dbReference type="HAMAP" id="MF_00528">
    <property type="entry name" value="Maf"/>
    <property type="match status" value="1"/>
</dbReference>
<feature type="site" description="Important for substrate specificity" evidence="6">
    <location>
        <position position="152"/>
    </location>
</feature>